<dbReference type="RefSeq" id="WP_219161488.1">
    <property type="nucleotide sequence ID" value="NZ_JAHWGL010000134.1"/>
</dbReference>
<reference evidence="2 3" key="1">
    <citation type="submission" date="2021-07" db="EMBL/GenBank/DDBJ databases">
        <title>Hymenobacter profundi sp. nov., isolated from deep-sea water.</title>
        <authorList>
            <person name="Kim M.K."/>
        </authorList>
    </citation>
    <scope>NUCLEOTIDE SEQUENCE [LARGE SCALE GENOMIC DNA]</scope>
    <source>
        <strain evidence="2 3">M2</strain>
    </source>
</reference>
<dbReference type="Pfam" id="PF18495">
    <property type="entry name" value="VbhA"/>
    <property type="match status" value="1"/>
</dbReference>
<evidence type="ECO:0000313" key="2">
    <source>
        <dbReference type="EMBL" id="MBW3130901.1"/>
    </source>
</evidence>
<dbReference type="InterPro" id="IPR033788">
    <property type="entry name" value="VbhA-like"/>
</dbReference>
<proteinExistence type="predicted"/>
<evidence type="ECO:0000313" key="3">
    <source>
        <dbReference type="Proteomes" id="UP000826188"/>
    </source>
</evidence>
<evidence type="ECO:0000259" key="1">
    <source>
        <dbReference type="Pfam" id="PF18495"/>
    </source>
</evidence>
<gene>
    <name evidence="2" type="ORF">KYK14_20240</name>
</gene>
<organism evidence="2 3">
    <name type="scientific">Hymenobacter profundi</name>
    <dbReference type="NCBI Taxonomy" id="1982110"/>
    <lineage>
        <taxon>Bacteria</taxon>
        <taxon>Pseudomonadati</taxon>
        <taxon>Bacteroidota</taxon>
        <taxon>Cytophagia</taxon>
        <taxon>Cytophagales</taxon>
        <taxon>Hymenobacteraceae</taxon>
        <taxon>Hymenobacter</taxon>
    </lineage>
</organism>
<feature type="domain" description="Antitoxin VbhA" evidence="1">
    <location>
        <begin position="16"/>
        <end position="59"/>
    </location>
</feature>
<comment type="caution">
    <text evidence="2">The sequence shown here is derived from an EMBL/GenBank/DDBJ whole genome shotgun (WGS) entry which is preliminary data.</text>
</comment>
<protein>
    <submittedName>
        <fullName evidence="2">Antitoxin VbhA family protein</fullName>
    </submittedName>
</protein>
<keyword evidence="3" id="KW-1185">Reference proteome</keyword>
<dbReference type="Proteomes" id="UP000826188">
    <property type="component" value="Unassembled WGS sequence"/>
</dbReference>
<sequence>MTKPVFLPQEATESQRREIMERSYAASQAQGAIVTPETRAVYDRYVRGECTLQQAVDEAMSIYPLPEKHPQ</sequence>
<name>A0ABS6X6E6_9BACT</name>
<dbReference type="InterPro" id="IPR041535">
    <property type="entry name" value="VbhA"/>
</dbReference>
<accession>A0ABS6X6E6</accession>
<dbReference type="CDD" id="cd11586">
    <property type="entry name" value="VbhA_like"/>
    <property type="match status" value="1"/>
</dbReference>
<dbReference type="EMBL" id="JAHWGL010000134">
    <property type="protein sequence ID" value="MBW3130901.1"/>
    <property type="molecule type" value="Genomic_DNA"/>
</dbReference>